<name>A0A085NAA3_9BILA</name>
<gene>
    <name evidence="1" type="ORF">M514_21429</name>
</gene>
<reference evidence="1" key="1">
    <citation type="journal article" date="2014" name="Nat. Genet.">
        <title>Genome and transcriptome of the porcine whipworm Trichuris suis.</title>
        <authorList>
            <person name="Jex A.R."/>
            <person name="Nejsum P."/>
            <person name="Schwarz E.M."/>
            <person name="Hu L."/>
            <person name="Young N.D."/>
            <person name="Hall R.S."/>
            <person name="Korhonen P.K."/>
            <person name="Liao S."/>
            <person name="Thamsborg S."/>
            <person name="Xia J."/>
            <person name="Xu P."/>
            <person name="Wang S."/>
            <person name="Scheerlinck J.P."/>
            <person name="Hofmann A."/>
            <person name="Sternberg P.W."/>
            <person name="Wang J."/>
            <person name="Gasser R.B."/>
        </authorList>
    </citation>
    <scope>NUCLEOTIDE SEQUENCE [LARGE SCALE GENOMIC DNA]</scope>
    <source>
        <strain evidence="1">DCEP-RM93F</strain>
    </source>
</reference>
<evidence type="ECO:0000313" key="1">
    <source>
        <dbReference type="EMBL" id="KFD66399.1"/>
    </source>
</evidence>
<organism evidence="1">
    <name type="scientific">Trichuris suis</name>
    <name type="common">pig whipworm</name>
    <dbReference type="NCBI Taxonomy" id="68888"/>
    <lineage>
        <taxon>Eukaryota</taxon>
        <taxon>Metazoa</taxon>
        <taxon>Ecdysozoa</taxon>
        <taxon>Nematoda</taxon>
        <taxon>Enoplea</taxon>
        <taxon>Dorylaimia</taxon>
        <taxon>Trichinellida</taxon>
        <taxon>Trichuridae</taxon>
        <taxon>Trichuris</taxon>
    </lineage>
</organism>
<dbReference type="AlphaFoldDB" id="A0A085NAA3"/>
<proteinExistence type="predicted"/>
<dbReference type="EMBL" id="KL367525">
    <property type="protein sequence ID" value="KFD66399.1"/>
    <property type="molecule type" value="Genomic_DNA"/>
</dbReference>
<sequence length="86" mass="9796">MRKFNFVRSALECFLYLPNHKFTLCRALSRAVGLYNAVRAVLLLTSQWPAPLLHVALVSEVSSPCVGMFKRLTAFLYRLHVLLNVC</sequence>
<accession>A0A085NAA3</accession>
<dbReference type="Proteomes" id="UP000030758">
    <property type="component" value="Unassembled WGS sequence"/>
</dbReference>
<protein>
    <submittedName>
        <fullName evidence="1">Uncharacterized protein</fullName>
    </submittedName>
</protein>